<dbReference type="PANTHER" id="PTHR47169:SF2">
    <property type="entry name" value="OS01G0541250 PROTEIN"/>
    <property type="match status" value="1"/>
</dbReference>
<reference evidence="1 2" key="1">
    <citation type="submission" date="2024-06" db="EMBL/GenBank/DDBJ databases">
        <title>A chromosome level genome sequence of Diviner's sage (Salvia divinorum).</title>
        <authorList>
            <person name="Ford S.A."/>
            <person name="Ro D.-K."/>
            <person name="Ness R.W."/>
            <person name="Phillips M.A."/>
        </authorList>
    </citation>
    <scope>NUCLEOTIDE SEQUENCE [LARGE SCALE GENOMIC DNA]</scope>
    <source>
        <strain evidence="1">SAF-2024a</strain>
        <tissue evidence="1">Leaf</tissue>
    </source>
</reference>
<organism evidence="1 2">
    <name type="scientific">Salvia divinorum</name>
    <name type="common">Maria pastora</name>
    <name type="synonym">Diviner's sage</name>
    <dbReference type="NCBI Taxonomy" id="28513"/>
    <lineage>
        <taxon>Eukaryota</taxon>
        <taxon>Viridiplantae</taxon>
        <taxon>Streptophyta</taxon>
        <taxon>Embryophyta</taxon>
        <taxon>Tracheophyta</taxon>
        <taxon>Spermatophyta</taxon>
        <taxon>Magnoliopsida</taxon>
        <taxon>eudicotyledons</taxon>
        <taxon>Gunneridae</taxon>
        <taxon>Pentapetalae</taxon>
        <taxon>asterids</taxon>
        <taxon>lamiids</taxon>
        <taxon>Lamiales</taxon>
        <taxon>Lamiaceae</taxon>
        <taxon>Nepetoideae</taxon>
        <taxon>Mentheae</taxon>
        <taxon>Salviinae</taxon>
        <taxon>Salvia</taxon>
        <taxon>Salvia subgen. Calosphace</taxon>
    </lineage>
</organism>
<dbReference type="PANTHER" id="PTHR47169">
    <property type="entry name" value="OS01G0541250 PROTEIN"/>
    <property type="match status" value="1"/>
</dbReference>
<dbReference type="EMBL" id="JBEAFC010000011">
    <property type="protein sequence ID" value="KAL1536380.1"/>
    <property type="molecule type" value="Genomic_DNA"/>
</dbReference>
<sequence length="91" mass="10276">MAVYKDCLINQIVPAIKAKWPASAKIMQVKGGNNYKIPHMNKARLRNLGILPQHLEVHKDLVKECLNYLLLPENEAGGSIDIAFLSDYFQL</sequence>
<keyword evidence="2" id="KW-1185">Reference proteome</keyword>
<proteinExistence type="predicted"/>
<comment type="caution">
    <text evidence="1">The sequence shown here is derived from an EMBL/GenBank/DDBJ whole genome shotgun (WGS) entry which is preliminary data.</text>
</comment>
<protein>
    <submittedName>
        <fullName evidence="1">Uncharacterized protein</fullName>
    </submittedName>
</protein>
<gene>
    <name evidence="1" type="ORF">AAHA92_29044</name>
</gene>
<evidence type="ECO:0000313" key="1">
    <source>
        <dbReference type="EMBL" id="KAL1536380.1"/>
    </source>
</evidence>
<evidence type="ECO:0000313" key="2">
    <source>
        <dbReference type="Proteomes" id="UP001567538"/>
    </source>
</evidence>
<name>A0ABD1FX19_SALDI</name>
<dbReference type="Proteomes" id="UP001567538">
    <property type="component" value="Unassembled WGS sequence"/>
</dbReference>
<accession>A0ABD1FX19</accession>
<dbReference type="AlphaFoldDB" id="A0ABD1FX19"/>